<organism evidence="6 7">
    <name type="scientific">Cyclospora cayetanensis</name>
    <dbReference type="NCBI Taxonomy" id="88456"/>
    <lineage>
        <taxon>Eukaryota</taxon>
        <taxon>Sar</taxon>
        <taxon>Alveolata</taxon>
        <taxon>Apicomplexa</taxon>
        <taxon>Conoidasida</taxon>
        <taxon>Coccidia</taxon>
        <taxon>Eucoccidiorida</taxon>
        <taxon>Eimeriorina</taxon>
        <taxon>Eimeriidae</taxon>
        <taxon>Cyclospora</taxon>
    </lineage>
</organism>
<dbReference type="GO" id="GO:0000398">
    <property type="term" value="P:mRNA splicing, via spliceosome"/>
    <property type="evidence" value="ECO:0007669"/>
    <property type="project" value="InterPro"/>
</dbReference>
<dbReference type="VEuPathDB" id="ToxoDB:LOC34617640"/>
<dbReference type="Pfam" id="PF14580">
    <property type="entry name" value="LRR_9"/>
    <property type="match status" value="1"/>
</dbReference>
<keyword evidence="2" id="KW-0433">Leucine-rich repeat</keyword>
<dbReference type="PANTHER" id="PTHR10552:SF6">
    <property type="entry name" value="U2 SMALL NUCLEAR RIBONUCLEOPROTEIN A"/>
    <property type="match status" value="1"/>
</dbReference>
<dbReference type="VEuPathDB" id="ToxoDB:cyc_00462"/>
<sequence length="263" mass="29064">MRLTVDLILQSPQYISPSKNWTLGLRGCQVDVIENLGATADHFECIDLSDNEIIKLQNFPPLNRLTSLIVCNNRVSRIASDLFECLPNVVSLVLTNNRVTSFVFSPPCTDSPDRNCICLSSAKKLERLVLTENPVCSTPYYRSYVLFHLPNLRFFDFCRVRKEERDSANKQFGGEAGRQLIEKIATPRQPPQTGVTTAPTVASEARGLKPQQLEAIKKAIAQASSLEEIAKLEAALKNGVMPPGISIPSEETAVMETDGATEK</sequence>
<keyword evidence="7" id="KW-1185">Reference proteome</keyword>
<protein>
    <submittedName>
        <fullName evidence="6">Small nuclear ribonucleoprotein polypeptide a</fullName>
    </submittedName>
</protein>
<name>A0A1D3CUV1_9EIME</name>
<dbReference type="InterPro" id="IPR032675">
    <property type="entry name" value="LRR_dom_sf"/>
</dbReference>
<accession>A0A1D3CUV1</accession>
<gene>
    <name evidence="6" type="ORF">cyc_00462</name>
</gene>
<keyword evidence="3" id="KW-0677">Repeat</keyword>
<dbReference type="EMBL" id="JROU02001859">
    <property type="protein sequence ID" value="OEH74967.1"/>
    <property type="molecule type" value="Genomic_DNA"/>
</dbReference>
<evidence type="ECO:0000256" key="1">
    <source>
        <dbReference type="ARBA" id="ARBA00004123"/>
    </source>
</evidence>
<keyword evidence="6" id="KW-0687">Ribonucleoprotein</keyword>
<evidence type="ECO:0000256" key="2">
    <source>
        <dbReference type="ARBA" id="ARBA00022614"/>
    </source>
</evidence>
<dbReference type="InterPro" id="IPR044640">
    <property type="entry name" value="RU2A"/>
</dbReference>
<comment type="subcellular location">
    <subcellularLocation>
        <location evidence="1">Nucleus</location>
    </subcellularLocation>
</comment>
<dbReference type="FunCoup" id="A0A1D3CUV1">
    <property type="interactions" value="493"/>
</dbReference>
<evidence type="ECO:0000256" key="4">
    <source>
        <dbReference type="ARBA" id="ARBA00023242"/>
    </source>
</evidence>
<evidence type="ECO:0000256" key="3">
    <source>
        <dbReference type="ARBA" id="ARBA00022737"/>
    </source>
</evidence>
<dbReference type="Gene3D" id="3.80.10.10">
    <property type="entry name" value="Ribonuclease Inhibitor"/>
    <property type="match status" value="1"/>
</dbReference>
<dbReference type="Proteomes" id="UP000095192">
    <property type="component" value="Unassembled WGS sequence"/>
</dbReference>
<comment type="similarity">
    <text evidence="5">Belongs to the U2 small nuclear ribonucleoprotein A family.</text>
</comment>
<dbReference type="AlphaFoldDB" id="A0A1D3CUV1"/>
<evidence type="ECO:0000313" key="6">
    <source>
        <dbReference type="EMBL" id="OEH74967.1"/>
    </source>
</evidence>
<dbReference type="InParanoid" id="A0A1D3CUV1"/>
<comment type="caution">
    <text evidence="6">The sequence shown here is derived from an EMBL/GenBank/DDBJ whole genome shotgun (WGS) entry which is preliminary data.</text>
</comment>
<proteinExistence type="inferred from homology"/>
<dbReference type="GO" id="GO:0030620">
    <property type="term" value="F:U2 snRNA binding"/>
    <property type="evidence" value="ECO:0007669"/>
    <property type="project" value="InterPro"/>
</dbReference>
<evidence type="ECO:0000256" key="5">
    <source>
        <dbReference type="ARBA" id="ARBA00024196"/>
    </source>
</evidence>
<dbReference type="PANTHER" id="PTHR10552">
    <property type="entry name" value="U2 SMALL NUCLEAR RIBONUCLEOPROTEIN A"/>
    <property type="match status" value="1"/>
</dbReference>
<dbReference type="GO" id="GO:1990904">
    <property type="term" value="C:ribonucleoprotein complex"/>
    <property type="evidence" value="ECO:0007669"/>
    <property type="project" value="UniProtKB-KW"/>
</dbReference>
<keyword evidence="4" id="KW-0539">Nucleus</keyword>
<dbReference type="GO" id="GO:0005634">
    <property type="term" value="C:nucleus"/>
    <property type="evidence" value="ECO:0007669"/>
    <property type="project" value="UniProtKB-SubCell"/>
</dbReference>
<dbReference type="SUPFAM" id="SSF52058">
    <property type="entry name" value="L domain-like"/>
    <property type="match status" value="1"/>
</dbReference>
<reference evidence="6 7" key="1">
    <citation type="journal article" date="2016" name="BMC Genomics">
        <title>Comparative genomics reveals Cyclospora cayetanensis possesses coccidia-like metabolism and invasion components but unique surface antigens.</title>
        <authorList>
            <person name="Liu S."/>
            <person name="Wang L."/>
            <person name="Zheng H."/>
            <person name="Xu Z."/>
            <person name="Roellig D.M."/>
            <person name="Li N."/>
            <person name="Frace M.A."/>
            <person name="Tang K."/>
            <person name="Arrowood M.J."/>
            <person name="Moss D.M."/>
            <person name="Zhang L."/>
            <person name="Feng Y."/>
            <person name="Xiao L."/>
        </authorList>
    </citation>
    <scope>NUCLEOTIDE SEQUENCE [LARGE SCALE GENOMIC DNA]</scope>
    <source>
        <strain evidence="6 7">CHN_HEN01</strain>
    </source>
</reference>
<evidence type="ECO:0000313" key="7">
    <source>
        <dbReference type="Proteomes" id="UP000095192"/>
    </source>
</evidence>